<dbReference type="KEGG" id="ssyi:EKG83_41635"/>
<evidence type="ECO:0000256" key="3">
    <source>
        <dbReference type="SAM" id="MobiDB-lite"/>
    </source>
</evidence>
<gene>
    <name evidence="4" type="ORF">EKG83_41635</name>
</gene>
<evidence type="ECO:0000313" key="4">
    <source>
        <dbReference type="EMBL" id="QFZ23078.1"/>
    </source>
</evidence>
<name>A0A5Q0HA01_SACSY</name>
<evidence type="ECO:0000256" key="1">
    <source>
        <dbReference type="ARBA" id="ARBA00022729"/>
    </source>
</evidence>
<sequence length="53" mass="5603">MGAGQVAPSEPLPIPLHPAAQLTAQPIAQPTVQPTHRPASRPTHRPADHFPIT</sequence>
<dbReference type="Proteomes" id="UP000325787">
    <property type="component" value="Chromosome"/>
</dbReference>
<feature type="region of interest" description="Disordered" evidence="3">
    <location>
        <begin position="1"/>
        <end position="53"/>
    </location>
</feature>
<protein>
    <submittedName>
        <fullName evidence="4">Uncharacterized protein</fullName>
    </submittedName>
</protein>
<evidence type="ECO:0000256" key="2">
    <source>
        <dbReference type="ARBA" id="ARBA00022737"/>
    </source>
</evidence>
<keyword evidence="5" id="KW-1185">Reference proteome</keyword>
<dbReference type="AlphaFoldDB" id="A0A5Q0HA01"/>
<dbReference type="Pfam" id="PF04886">
    <property type="entry name" value="PT"/>
    <property type="match status" value="1"/>
</dbReference>
<keyword evidence="1" id="KW-0732">Signal</keyword>
<dbReference type="InterPro" id="IPR006970">
    <property type="entry name" value="PT"/>
</dbReference>
<proteinExistence type="predicted"/>
<dbReference type="EMBL" id="CP034550">
    <property type="protein sequence ID" value="QFZ23078.1"/>
    <property type="molecule type" value="Genomic_DNA"/>
</dbReference>
<accession>A0A5Q0HA01</accession>
<keyword evidence="2" id="KW-0677">Repeat</keyword>
<organism evidence="4 5">
    <name type="scientific">Saccharothrix syringae</name>
    <name type="common">Nocardiopsis syringae</name>
    <dbReference type="NCBI Taxonomy" id="103733"/>
    <lineage>
        <taxon>Bacteria</taxon>
        <taxon>Bacillati</taxon>
        <taxon>Actinomycetota</taxon>
        <taxon>Actinomycetes</taxon>
        <taxon>Pseudonocardiales</taxon>
        <taxon>Pseudonocardiaceae</taxon>
        <taxon>Saccharothrix</taxon>
    </lineage>
</organism>
<feature type="compositionally biased region" description="Polar residues" evidence="3">
    <location>
        <begin position="22"/>
        <end position="34"/>
    </location>
</feature>
<reference evidence="5" key="1">
    <citation type="journal article" date="2021" name="Curr. Microbiol.">
        <title>Complete genome of nocamycin-producing strain Saccharothrix syringae NRRL B-16468 reveals the biosynthetic potential for secondary metabolites.</title>
        <authorList>
            <person name="Mo X."/>
            <person name="Yang S."/>
        </authorList>
    </citation>
    <scope>NUCLEOTIDE SEQUENCE [LARGE SCALE GENOMIC DNA]</scope>
    <source>
        <strain evidence="5">ATCC 51364 / DSM 43886 / JCM 6844 / KCTC 9398 / NBRC 14523 / NRRL B-16468 / INA 2240</strain>
    </source>
</reference>
<evidence type="ECO:0000313" key="5">
    <source>
        <dbReference type="Proteomes" id="UP000325787"/>
    </source>
</evidence>